<name>A0A7W3JKL9_9MICO</name>
<dbReference type="EMBL" id="JACGWW010000006">
    <property type="protein sequence ID" value="MBA8814629.1"/>
    <property type="molecule type" value="Genomic_DNA"/>
</dbReference>
<comment type="caution">
    <text evidence="3">The sequence shown here is derived from an EMBL/GenBank/DDBJ whole genome shotgun (WGS) entry which is preliminary data.</text>
</comment>
<feature type="transmembrane region" description="Helical" evidence="2">
    <location>
        <begin position="294"/>
        <end position="316"/>
    </location>
</feature>
<dbReference type="Proteomes" id="UP000522688">
    <property type="component" value="Unassembled WGS sequence"/>
</dbReference>
<accession>A0A7W3JKL9</accession>
<evidence type="ECO:0000256" key="2">
    <source>
        <dbReference type="SAM" id="Phobius"/>
    </source>
</evidence>
<dbReference type="OrthoDB" id="5018437at2"/>
<dbReference type="RefSeq" id="WP_146855329.1">
    <property type="nucleotide sequence ID" value="NZ_BAAAHR010000003.1"/>
</dbReference>
<proteinExistence type="predicted"/>
<sequence>MTARKVLDMKPVVFIVSVLLASGSVLGSTILLVSVGPPVAEWTLVPALVGLMIVIFGPFTLGSLLATWDFRRDDESRRLLRNWAVGIGVFEIAAVATIVFYAVVNGTPAWLPVLFAAACVLLTVVAVAVGPALLRRDLATRQDRPEWTPLSRLDIRRKVMRITVTFGAVFILGSIAALVLITSFGDPSEDIGFALLAVLASSFLASGLASMIVSFPLNSELRETTDHDAALLRRVGKAVLARKPSELDASELPAATHYAHVTSVLLPFQLAFFGQLYAGLMIQQVMQLTTSEDLVPLVLLLGLAAVFIAIAPLLIIRIRRARRWVREHADLTATAPGDVTANRRALTEDRPDDITAETGRTDSVDG</sequence>
<reference evidence="3 4" key="1">
    <citation type="submission" date="2020-07" db="EMBL/GenBank/DDBJ databases">
        <title>Sequencing the genomes of 1000 actinobacteria strains.</title>
        <authorList>
            <person name="Klenk H.-P."/>
        </authorList>
    </citation>
    <scope>NUCLEOTIDE SEQUENCE [LARGE SCALE GENOMIC DNA]</scope>
    <source>
        <strain evidence="3 4">DSM 10309</strain>
    </source>
</reference>
<evidence type="ECO:0000313" key="3">
    <source>
        <dbReference type="EMBL" id="MBA8814629.1"/>
    </source>
</evidence>
<organism evidence="3 4">
    <name type="scientific">Frigoribacterium faeni</name>
    <dbReference type="NCBI Taxonomy" id="145483"/>
    <lineage>
        <taxon>Bacteria</taxon>
        <taxon>Bacillati</taxon>
        <taxon>Actinomycetota</taxon>
        <taxon>Actinomycetes</taxon>
        <taxon>Micrococcales</taxon>
        <taxon>Microbacteriaceae</taxon>
        <taxon>Frigoribacterium</taxon>
    </lineage>
</organism>
<feature type="compositionally biased region" description="Basic and acidic residues" evidence="1">
    <location>
        <begin position="345"/>
        <end position="366"/>
    </location>
</feature>
<keyword evidence="2" id="KW-1133">Transmembrane helix</keyword>
<feature type="transmembrane region" description="Helical" evidence="2">
    <location>
        <begin position="109"/>
        <end position="134"/>
    </location>
</feature>
<gene>
    <name evidence="3" type="ORF">FB463_002904</name>
</gene>
<feature type="region of interest" description="Disordered" evidence="1">
    <location>
        <begin position="340"/>
        <end position="366"/>
    </location>
</feature>
<keyword evidence="2" id="KW-0812">Transmembrane</keyword>
<feature type="transmembrane region" description="Helical" evidence="2">
    <location>
        <begin position="80"/>
        <end position="103"/>
    </location>
</feature>
<feature type="transmembrane region" description="Helical" evidence="2">
    <location>
        <begin position="12"/>
        <end position="35"/>
    </location>
</feature>
<evidence type="ECO:0000256" key="1">
    <source>
        <dbReference type="SAM" id="MobiDB-lite"/>
    </source>
</evidence>
<evidence type="ECO:0000313" key="4">
    <source>
        <dbReference type="Proteomes" id="UP000522688"/>
    </source>
</evidence>
<feature type="transmembrane region" description="Helical" evidence="2">
    <location>
        <begin position="162"/>
        <end position="185"/>
    </location>
</feature>
<feature type="transmembrane region" description="Helical" evidence="2">
    <location>
        <begin position="191"/>
        <end position="213"/>
    </location>
</feature>
<dbReference type="AlphaFoldDB" id="A0A7W3JKL9"/>
<protein>
    <submittedName>
        <fullName evidence="3">MFS family permease</fullName>
    </submittedName>
</protein>
<keyword evidence="2" id="KW-0472">Membrane</keyword>
<feature type="transmembrane region" description="Helical" evidence="2">
    <location>
        <begin position="264"/>
        <end position="282"/>
    </location>
</feature>
<feature type="transmembrane region" description="Helical" evidence="2">
    <location>
        <begin position="47"/>
        <end position="68"/>
    </location>
</feature>